<dbReference type="Proteomes" id="UP001187531">
    <property type="component" value="Unassembled WGS sequence"/>
</dbReference>
<comment type="caution">
    <text evidence="1">The sequence shown here is derived from an EMBL/GenBank/DDBJ whole genome shotgun (WGS) entry which is preliminary data.</text>
</comment>
<dbReference type="Gene3D" id="1.20.58.60">
    <property type="match status" value="1"/>
</dbReference>
<accession>A0AA88H9W3</accession>
<evidence type="ECO:0000313" key="2">
    <source>
        <dbReference type="Proteomes" id="UP001187531"/>
    </source>
</evidence>
<gene>
    <name evidence="1" type="ORF">QYM36_019743</name>
</gene>
<name>A0AA88H9W3_ARTSF</name>
<sequence length="170" mass="19868">MATIKPTDLIHRRIYWDRKLNYPKTTRYYRKIKRVPRTVRSPQQLASSQRQDDGCPLPGCFRPPSVHNQLQQVQILYDEFKEQERNIPSLYNLVYILMESTNPNSSEARKIYDRVNGINSKWTDLIGGLEDRHKLLNAVSGMSKQFLANLNQLLGSWAENLQMIAMTYPL</sequence>
<keyword evidence="2" id="KW-1185">Reference proteome</keyword>
<reference evidence="1" key="1">
    <citation type="submission" date="2023-07" db="EMBL/GenBank/DDBJ databases">
        <title>Chromosome-level genome assembly of Artemia franciscana.</title>
        <authorList>
            <person name="Jo E."/>
        </authorList>
    </citation>
    <scope>NUCLEOTIDE SEQUENCE</scope>
    <source>
        <tissue evidence="1">Whole body</tissue>
    </source>
</reference>
<evidence type="ECO:0000313" key="1">
    <source>
        <dbReference type="EMBL" id="KAK2701626.1"/>
    </source>
</evidence>
<dbReference type="AlphaFoldDB" id="A0AA88H9W3"/>
<protein>
    <submittedName>
        <fullName evidence="1">Uncharacterized protein</fullName>
    </submittedName>
</protein>
<proteinExistence type="predicted"/>
<organism evidence="1 2">
    <name type="scientific">Artemia franciscana</name>
    <name type="common">Brine shrimp</name>
    <name type="synonym">Artemia sanfranciscana</name>
    <dbReference type="NCBI Taxonomy" id="6661"/>
    <lineage>
        <taxon>Eukaryota</taxon>
        <taxon>Metazoa</taxon>
        <taxon>Ecdysozoa</taxon>
        <taxon>Arthropoda</taxon>
        <taxon>Crustacea</taxon>
        <taxon>Branchiopoda</taxon>
        <taxon>Anostraca</taxon>
        <taxon>Artemiidae</taxon>
        <taxon>Artemia</taxon>
    </lineage>
</organism>
<dbReference type="SUPFAM" id="SSF46966">
    <property type="entry name" value="Spectrin repeat"/>
    <property type="match status" value="1"/>
</dbReference>
<dbReference type="EMBL" id="JAVRJZ010002914">
    <property type="protein sequence ID" value="KAK2701626.1"/>
    <property type="molecule type" value="Genomic_DNA"/>
</dbReference>